<reference evidence="2" key="1">
    <citation type="submission" date="2023-10" db="EMBL/GenBank/DDBJ databases">
        <title>Genome assembly of Pristionchus species.</title>
        <authorList>
            <person name="Yoshida K."/>
            <person name="Sommer R.J."/>
        </authorList>
    </citation>
    <scope>NUCLEOTIDE SEQUENCE</scope>
    <source>
        <strain evidence="2">RS0144</strain>
    </source>
</reference>
<feature type="region of interest" description="Disordered" evidence="1">
    <location>
        <begin position="1"/>
        <end position="170"/>
    </location>
</feature>
<dbReference type="Proteomes" id="UP001432027">
    <property type="component" value="Unassembled WGS sequence"/>
</dbReference>
<sequence length="170" mass="18778">CGGRKKLSDRDPFPPSTIASPKGNLPESTPSLPDYDNWRGDQADQTTTNELSECLDNENSQWGKQKKGNRSTESPLDSNTTQTTQSVRRTGADQSERSNRNLSDTSNRDKIQKKGKSPIKTKAEEEHSKWIRGLNQSGARYGSMSGGPHRQYLSLDEIKGIEETIGTVPA</sequence>
<proteinExistence type="predicted"/>
<organism evidence="2 3">
    <name type="scientific">Pristionchus entomophagus</name>
    <dbReference type="NCBI Taxonomy" id="358040"/>
    <lineage>
        <taxon>Eukaryota</taxon>
        <taxon>Metazoa</taxon>
        <taxon>Ecdysozoa</taxon>
        <taxon>Nematoda</taxon>
        <taxon>Chromadorea</taxon>
        <taxon>Rhabditida</taxon>
        <taxon>Rhabditina</taxon>
        <taxon>Diplogasteromorpha</taxon>
        <taxon>Diplogasteroidea</taxon>
        <taxon>Neodiplogasteridae</taxon>
        <taxon>Pristionchus</taxon>
    </lineage>
</organism>
<feature type="compositionally biased region" description="Basic and acidic residues" evidence="1">
    <location>
        <begin position="90"/>
        <end position="99"/>
    </location>
</feature>
<keyword evidence="3" id="KW-1185">Reference proteome</keyword>
<accession>A0AAV5SQA8</accession>
<gene>
    <name evidence="2" type="ORF">PENTCL1PPCAC_6965</name>
</gene>
<evidence type="ECO:0000313" key="3">
    <source>
        <dbReference type="Proteomes" id="UP001432027"/>
    </source>
</evidence>
<dbReference type="EMBL" id="BTSX01000002">
    <property type="protein sequence ID" value="GMS84790.1"/>
    <property type="molecule type" value="Genomic_DNA"/>
</dbReference>
<evidence type="ECO:0000313" key="2">
    <source>
        <dbReference type="EMBL" id="GMS84790.1"/>
    </source>
</evidence>
<name>A0AAV5SQA8_9BILA</name>
<dbReference type="AlphaFoldDB" id="A0AAV5SQA8"/>
<comment type="caution">
    <text evidence="2">The sequence shown here is derived from an EMBL/GenBank/DDBJ whole genome shotgun (WGS) entry which is preliminary data.</text>
</comment>
<feature type="compositionally biased region" description="Polar residues" evidence="1">
    <location>
        <begin position="71"/>
        <end position="88"/>
    </location>
</feature>
<protein>
    <submittedName>
        <fullName evidence="2">Uncharacterized protein</fullName>
    </submittedName>
</protein>
<feature type="non-terminal residue" evidence="2">
    <location>
        <position position="1"/>
    </location>
</feature>
<evidence type="ECO:0000256" key="1">
    <source>
        <dbReference type="SAM" id="MobiDB-lite"/>
    </source>
</evidence>
<feature type="compositionally biased region" description="Polar residues" evidence="1">
    <location>
        <begin position="43"/>
        <end position="63"/>
    </location>
</feature>
<feature type="compositionally biased region" description="Basic and acidic residues" evidence="1">
    <location>
        <begin position="1"/>
        <end position="12"/>
    </location>
</feature>